<keyword evidence="4 5" id="KW-0472">Membrane</keyword>
<keyword evidence="3 5" id="KW-1133">Transmembrane helix</keyword>
<dbReference type="PANTHER" id="PTHR46561:SF11">
    <property type="entry name" value="SERPENTINE RECEPTOR CLASS ALPHA_BETA-14"/>
    <property type="match status" value="1"/>
</dbReference>
<proteinExistence type="predicted"/>
<dbReference type="WBParaSite" id="PSAMB.scaffold1250size33847.g12015.t1">
    <property type="protein sequence ID" value="PSAMB.scaffold1250size33847.g12015.t1"/>
    <property type="gene ID" value="PSAMB.scaffold1250size33847.g12015"/>
</dbReference>
<evidence type="ECO:0000313" key="6">
    <source>
        <dbReference type="Proteomes" id="UP000887566"/>
    </source>
</evidence>
<feature type="transmembrane region" description="Helical" evidence="5">
    <location>
        <begin position="110"/>
        <end position="131"/>
    </location>
</feature>
<reference evidence="7" key="1">
    <citation type="submission" date="2022-11" db="UniProtKB">
        <authorList>
            <consortium name="WormBaseParasite"/>
        </authorList>
    </citation>
    <scope>IDENTIFICATION</scope>
</reference>
<evidence type="ECO:0000313" key="7">
    <source>
        <dbReference type="WBParaSite" id="PSAMB.scaffold1250size33847.g12015.t1"/>
    </source>
</evidence>
<feature type="transmembrane region" description="Helical" evidence="5">
    <location>
        <begin position="26"/>
        <end position="53"/>
    </location>
</feature>
<sequence>MDIHNSTSLFNISDCELAYEMAHNPLIIAIRVVHIMACSIGIGASASFILVLTRRTVPLHVNVRLLLVSLAFAAIISCTVLLLIAIYGLVLTFSSLDSCRLLQSKSLCSLLRAPSSAAVYAMIIGNFIVGIERSIATVQYRTYEIQGSIQVGIGLLIVQ</sequence>
<dbReference type="PANTHER" id="PTHR46561">
    <property type="entry name" value="SERPENTINE RECEPTOR, CLASS AB (CLASS A-LIKE)-RELATED"/>
    <property type="match status" value="1"/>
</dbReference>
<comment type="subcellular location">
    <subcellularLocation>
        <location evidence="1">Membrane</location>
        <topology evidence="1">Multi-pass membrane protein</topology>
    </subcellularLocation>
</comment>
<dbReference type="InterPro" id="IPR019408">
    <property type="entry name" value="7TM_GPCR_serpentine_rcpt_Srab"/>
</dbReference>
<dbReference type="Proteomes" id="UP000887566">
    <property type="component" value="Unplaced"/>
</dbReference>
<evidence type="ECO:0000256" key="3">
    <source>
        <dbReference type="ARBA" id="ARBA00022989"/>
    </source>
</evidence>
<protein>
    <submittedName>
        <fullName evidence="7">Uncharacterized protein</fullName>
    </submittedName>
</protein>
<accession>A0A914UTM3</accession>
<evidence type="ECO:0000256" key="2">
    <source>
        <dbReference type="ARBA" id="ARBA00022692"/>
    </source>
</evidence>
<evidence type="ECO:0000256" key="1">
    <source>
        <dbReference type="ARBA" id="ARBA00004141"/>
    </source>
</evidence>
<dbReference type="AlphaFoldDB" id="A0A914UTM3"/>
<dbReference type="Pfam" id="PF10292">
    <property type="entry name" value="7TM_GPCR_Srab"/>
    <property type="match status" value="1"/>
</dbReference>
<dbReference type="GO" id="GO:0016020">
    <property type="term" value="C:membrane"/>
    <property type="evidence" value="ECO:0007669"/>
    <property type="project" value="UniProtKB-SubCell"/>
</dbReference>
<name>A0A914UTM3_9BILA</name>
<evidence type="ECO:0000256" key="4">
    <source>
        <dbReference type="ARBA" id="ARBA00023136"/>
    </source>
</evidence>
<evidence type="ECO:0000256" key="5">
    <source>
        <dbReference type="SAM" id="Phobius"/>
    </source>
</evidence>
<feature type="transmembrane region" description="Helical" evidence="5">
    <location>
        <begin position="65"/>
        <end position="90"/>
    </location>
</feature>
<keyword evidence="6" id="KW-1185">Reference proteome</keyword>
<organism evidence="6 7">
    <name type="scientific">Plectus sambesii</name>
    <dbReference type="NCBI Taxonomy" id="2011161"/>
    <lineage>
        <taxon>Eukaryota</taxon>
        <taxon>Metazoa</taxon>
        <taxon>Ecdysozoa</taxon>
        <taxon>Nematoda</taxon>
        <taxon>Chromadorea</taxon>
        <taxon>Plectida</taxon>
        <taxon>Plectina</taxon>
        <taxon>Plectoidea</taxon>
        <taxon>Plectidae</taxon>
        <taxon>Plectus</taxon>
    </lineage>
</organism>
<keyword evidence="2 5" id="KW-0812">Transmembrane</keyword>
<dbReference type="InterPro" id="IPR053286">
    <property type="entry name" value="Nematode_rcpt-like_srab"/>
</dbReference>